<dbReference type="RefSeq" id="WP_274722711.1">
    <property type="nucleotide sequence ID" value="NZ_JARBFT010000006.1"/>
</dbReference>
<dbReference type="Proteomes" id="UP001216189">
    <property type="component" value="Unassembled WGS sequence"/>
</dbReference>
<dbReference type="PANTHER" id="PTHR36985:SF1">
    <property type="entry name" value="TRANSLOCATION AND ASSEMBLY MODULE SUBUNIT TAMB"/>
    <property type="match status" value="1"/>
</dbReference>
<gene>
    <name evidence="6" type="ORF">PUN32_08560</name>
</gene>
<dbReference type="EMBL" id="JARBFT010000006">
    <property type="protein sequence ID" value="MDE1515064.1"/>
    <property type="molecule type" value="Genomic_DNA"/>
</dbReference>
<evidence type="ECO:0000259" key="5">
    <source>
        <dbReference type="Pfam" id="PF04357"/>
    </source>
</evidence>
<comment type="subcellular location">
    <subcellularLocation>
        <location evidence="1">Membrane</location>
        <topology evidence="1">Single-pass membrane protein</topology>
    </subcellularLocation>
</comment>
<evidence type="ECO:0000256" key="4">
    <source>
        <dbReference type="ARBA" id="ARBA00023136"/>
    </source>
</evidence>
<dbReference type="InterPro" id="IPR007452">
    <property type="entry name" value="TamB_C"/>
</dbReference>
<dbReference type="Pfam" id="PF04357">
    <property type="entry name" value="TamB"/>
    <property type="match status" value="1"/>
</dbReference>
<proteinExistence type="predicted"/>
<keyword evidence="3" id="KW-1133">Transmembrane helix</keyword>
<evidence type="ECO:0000256" key="1">
    <source>
        <dbReference type="ARBA" id="ARBA00004167"/>
    </source>
</evidence>
<accession>A0ABT5V077</accession>
<evidence type="ECO:0000256" key="3">
    <source>
        <dbReference type="ARBA" id="ARBA00022989"/>
    </source>
</evidence>
<sequence>MIKRALKWTKWLSMLLLILVMGLVLAVAGALFTNAGLQAVLWGAQSALPQLQVAQAQGALFPRFTLQGVSYADRDLNLTLAAQTFSLAINPNCLLEPSVCINELTLKGLRLDLPSLPESPTELEPAVESEPLTSLSTPIPIRVGKLALQDIQLNILGQQLAWQQLTTRATWQGNRLRIGQTEWQGIRLALAESQAEPSSETQASATSHVPPIVLPSVLIPLQIELERFDLRDFQLQQATPIVVNHFGFAARAFEHQVSISSLELNMPELVAELQGQVTLNHDYPLQLELKSQLRLADFNGQTLNLSAQGSLADLQLQARLDKLAQAQLRAQLNLLATDLPFDLQLSQVRAQWPMLGEADYQLQVPNLRANGSLASYQITLQNAALQGADLPDLSLTLNGQGNLDQIALSSFEMAALGGSVGGTARLNWKTALDWEARLKLNHLQPALQWPAVEGHLSGELETRGGLTQQGGWQVELPRVAINGVLRDYPLQLRGQVSASDRQGLGDITLVTEGVSIVHGPNSLTAKGQLNKQWRMAVELDVPDLSKSLPEAQGKVIGDIVLRGDLKQPRVKLLLDADQVRWQDWAAIGHLTLQGNLAALSEPQGDLSLQVRDVQYQDQRIDTLDVKAHGSQQRHNVTLDLTSALASTSLAVNGRLRLEPSLRWQGELERMWLSSSQGRWQLQQATALSFDQASERVTLAAHCWGQAAAQICLEQEAQLGERGAARIAIKQFDFSQLADLLPKLTKLSGQLDGQVTAKWAPNTAPQLQADLSLSKGQVIQKLEKNLIFGWDHARLSAKLARNQLQANWLVAATDNGDFSGAISIADVRSEQKIMQGELNLSTFNLDFLQPLIGEYSEAKSNLNAELQFSGPMLHPQLHGEISANDIRVIGEITPVDIPSGQVSLKFNGYQASLNADIATSDGLLEVDGDADWQQLDNWRLTTRVHASSMRVELPPMVRVKVVPDLTLAMQPQLAKVTGNIALPWGRIVVEELPPSAIGISKDQVVLNANFEPVTEPNSLPFSLETDINLQIGDDFQLKAFGLQGNLVGRLNVAQKDKGPFILGEVNIRDGQYRSFGQDLQIKEGKILMNGPADLPYLAITAIRNPNNTQDDVVAGVRVSGPSDNPSLVIFSEPAMPQANALSYLLRGQNIDGEAGGNAMTTTLIGLSLAQSGKLVGEIGQAFGVQDLQLDTSGSGDDSQVTVSGYILPGLQVKYGVGIFNSLGEFTIRYRLMKDLYLEAVSGVNGAVDLLYQFEFN</sequence>
<evidence type="ECO:0000313" key="7">
    <source>
        <dbReference type="Proteomes" id="UP001216189"/>
    </source>
</evidence>
<feature type="domain" description="Translocation and assembly module TamB C-terminal" evidence="5">
    <location>
        <begin position="918"/>
        <end position="1254"/>
    </location>
</feature>
<keyword evidence="4" id="KW-0472">Membrane</keyword>
<dbReference type="PANTHER" id="PTHR36985">
    <property type="entry name" value="TRANSLOCATION AND ASSEMBLY MODULE SUBUNIT TAMB"/>
    <property type="match status" value="1"/>
</dbReference>
<evidence type="ECO:0000313" key="6">
    <source>
        <dbReference type="EMBL" id="MDE1515064.1"/>
    </source>
</evidence>
<evidence type="ECO:0000256" key="2">
    <source>
        <dbReference type="ARBA" id="ARBA00022692"/>
    </source>
</evidence>
<comment type="caution">
    <text evidence="6">The sequence shown here is derived from an EMBL/GenBank/DDBJ whole genome shotgun (WGS) entry which is preliminary data.</text>
</comment>
<organism evidence="6 7">
    <name type="scientific">Vibrio chanodichtyis</name>
    <dbReference type="NCBI Taxonomy" id="3027932"/>
    <lineage>
        <taxon>Bacteria</taxon>
        <taxon>Pseudomonadati</taxon>
        <taxon>Pseudomonadota</taxon>
        <taxon>Gammaproteobacteria</taxon>
        <taxon>Vibrionales</taxon>
        <taxon>Vibrionaceae</taxon>
        <taxon>Vibrio</taxon>
    </lineage>
</organism>
<protein>
    <submittedName>
        <fullName evidence="6">Translocation/assembly module TamB</fullName>
    </submittedName>
</protein>
<name>A0ABT5V077_9VIBR</name>
<reference evidence="6 7" key="1">
    <citation type="submission" date="2023-02" db="EMBL/GenBank/DDBJ databases">
        <title>Vibrio intestini sp. nov., a close relative of Vibrio cholerae isolated from the intestine of Healthy Culter dabryi.</title>
        <authorList>
            <person name="Wu N."/>
        </authorList>
    </citation>
    <scope>NUCLEOTIDE SEQUENCE [LARGE SCALE GENOMIC DNA]</scope>
    <source>
        <strain evidence="6 7">DSL-7</strain>
    </source>
</reference>
<keyword evidence="7" id="KW-1185">Reference proteome</keyword>
<keyword evidence="2" id="KW-0812">Transmembrane</keyword>